<protein>
    <submittedName>
        <fullName evidence="2">Uncharacterized protein</fullName>
    </submittedName>
</protein>
<dbReference type="STRING" id="579105.SAMN04488096_105317"/>
<feature type="signal peptide" evidence="1">
    <location>
        <begin position="1"/>
        <end position="20"/>
    </location>
</feature>
<accession>A0A1M6EXS4</accession>
<organism evidence="2 3">
    <name type="scientific">Mesonia phycicola</name>
    <dbReference type="NCBI Taxonomy" id="579105"/>
    <lineage>
        <taxon>Bacteria</taxon>
        <taxon>Pseudomonadati</taxon>
        <taxon>Bacteroidota</taxon>
        <taxon>Flavobacteriia</taxon>
        <taxon>Flavobacteriales</taxon>
        <taxon>Flavobacteriaceae</taxon>
        <taxon>Mesonia</taxon>
    </lineage>
</organism>
<dbReference type="PROSITE" id="PS51257">
    <property type="entry name" value="PROKAR_LIPOPROTEIN"/>
    <property type="match status" value="1"/>
</dbReference>
<keyword evidence="1" id="KW-0732">Signal</keyword>
<sequence>MKKFFLLPVLLLGLSFGSCTQETETLEEQEFNLDLSDISFAIDLGEDFFVSTYNLEEDNLDELINDLTTELYDFSEEDIQKEGYIGFDLVIKGTQITIKPIAGTMTAEEVKSGKDWSQLGVYSVSNNLASKIQEVINTEDNNINIQVKRNTKNASLFLG</sequence>
<dbReference type="RefSeq" id="WP_073150904.1">
    <property type="nucleotide sequence ID" value="NZ_FQYY01000005.1"/>
</dbReference>
<proteinExistence type="predicted"/>
<dbReference type="Proteomes" id="UP000184225">
    <property type="component" value="Unassembled WGS sequence"/>
</dbReference>
<evidence type="ECO:0000313" key="3">
    <source>
        <dbReference type="Proteomes" id="UP000184225"/>
    </source>
</evidence>
<name>A0A1M6EXS4_9FLAO</name>
<dbReference type="AlphaFoldDB" id="A0A1M6EXS4"/>
<reference evidence="2 3" key="1">
    <citation type="submission" date="2016-11" db="EMBL/GenBank/DDBJ databases">
        <authorList>
            <person name="Jaros S."/>
            <person name="Januszkiewicz K."/>
            <person name="Wedrychowicz H."/>
        </authorList>
    </citation>
    <scope>NUCLEOTIDE SEQUENCE [LARGE SCALE GENOMIC DNA]</scope>
    <source>
        <strain evidence="2 3">DSM 21425</strain>
    </source>
</reference>
<feature type="chain" id="PRO_5013133227" evidence="1">
    <location>
        <begin position="21"/>
        <end position="159"/>
    </location>
</feature>
<dbReference type="EMBL" id="FQYY01000005">
    <property type="protein sequence ID" value="SHI90189.1"/>
    <property type="molecule type" value="Genomic_DNA"/>
</dbReference>
<gene>
    <name evidence="2" type="ORF">SAMN04488096_105317</name>
</gene>
<evidence type="ECO:0000313" key="2">
    <source>
        <dbReference type="EMBL" id="SHI90189.1"/>
    </source>
</evidence>
<evidence type="ECO:0000256" key="1">
    <source>
        <dbReference type="SAM" id="SignalP"/>
    </source>
</evidence>
<keyword evidence="3" id="KW-1185">Reference proteome</keyword>